<organism evidence="1 2">
    <name type="scientific">Candidatus Enterousia avicola</name>
    <dbReference type="NCBI Taxonomy" id="2840787"/>
    <lineage>
        <taxon>Bacteria</taxon>
        <taxon>Pseudomonadati</taxon>
        <taxon>Pseudomonadota</taxon>
        <taxon>Alphaproteobacteria</taxon>
        <taxon>Candidatus Enterousia</taxon>
    </lineage>
</organism>
<sequence length="302" mass="35533">MNMSRFFAMSDVIIRGHILNWFWRDRVTRRAVRSDVLATAIPRYFKRYLPAAAAVIERPVVKDDANEKIFTIWLQGEKNAPDLVKACFRSVRKNCKQELVVLDENTIKQYITLPDIIWKKRQEGKIKNAHFADICRVELLYEHGGIWLDSTGFATAPIPDWIIDQDFFVYMAGNNVGSPYSFMQNCFIRSRKGAYLLDAWRAMILDYWIHENHSFDYFMHQLLFKTMVTYDPRAKKYFEKMPHVDQDPTHALWWAYADKPFDQKTFDKVTSGAFFQKTTYAQAKNPPKGSFADVMINKMYKN</sequence>
<dbReference type="GO" id="GO:0016757">
    <property type="term" value="F:glycosyltransferase activity"/>
    <property type="evidence" value="ECO:0007669"/>
    <property type="project" value="InterPro"/>
</dbReference>
<evidence type="ECO:0008006" key="3">
    <source>
        <dbReference type="Google" id="ProtNLM"/>
    </source>
</evidence>
<reference evidence="1" key="2">
    <citation type="journal article" date="2021" name="PeerJ">
        <title>Extensive microbial diversity within the chicken gut microbiome revealed by metagenomics and culture.</title>
        <authorList>
            <person name="Gilroy R."/>
            <person name="Ravi A."/>
            <person name="Getino M."/>
            <person name="Pursley I."/>
            <person name="Horton D.L."/>
            <person name="Alikhan N.F."/>
            <person name="Baker D."/>
            <person name="Gharbi K."/>
            <person name="Hall N."/>
            <person name="Watson M."/>
            <person name="Adriaenssens E.M."/>
            <person name="Foster-Nyarko E."/>
            <person name="Jarju S."/>
            <person name="Secka A."/>
            <person name="Antonio M."/>
            <person name="Oren A."/>
            <person name="Chaudhuri R.R."/>
            <person name="La Ragione R."/>
            <person name="Hildebrand F."/>
            <person name="Pallen M.J."/>
        </authorList>
    </citation>
    <scope>NUCLEOTIDE SEQUENCE</scope>
    <source>
        <strain evidence="1">CHK136-897</strain>
    </source>
</reference>
<dbReference type="SUPFAM" id="SSF53448">
    <property type="entry name" value="Nucleotide-diphospho-sugar transferases"/>
    <property type="match status" value="1"/>
</dbReference>
<dbReference type="InterPro" id="IPR008441">
    <property type="entry name" value="AfumC-like_glycosyl_Trfase"/>
</dbReference>
<dbReference type="Gene3D" id="3.90.550.20">
    <property type="match status" value="1"/>
</dbReference>
<protein>
    <recommendedName>
        <fullName evidence="3">Capsular polysaccharide synthesis protein</fullName>
    </recommendedName>
</protein>
<evidence type="ECO:0000313" key="2">
    <source>
        <dbReference type="Proteomes" id="UP000824142"/>
    </source>
</evidence>
<gene>
    <name evidence="1" type="ORF">IAC63_04260</name>
</gene>
<evidence type="ECO:0000313" key="1">
    <source>
        <dbReference type="EMBL" id="HIU65821.1"/>
    </source>
</evidence>
<dbReference type="AlphaFoldDB" id="A0A9D1MTB0"/>
<accession>A0A9D1MTB0</accession>
<dbReference type="InterPro" id="IPR029044">
    <property type="entry name" value="Nucleotide-diphossugar_trans"/>
</dbReference>
<reference evidence="1" key="1">
    <citation type="submission" date="2020-10" db="EMBL/GenBank/DDBJ databases">
        <authorList>
            <person name="Gilroy R."/>
        </authorList>
    </citation>
    <scope>NUCLEOTIDE SEQUENCE</scope>
    <source>
        <strain evidence="1">CHK136-897</strain>
    </source>
</reference>
<dbReference type="EMBL" id="DVNO01000036">
    <property type="protein sequence ID" value="HIU65821.1"/>
    <property type="molecule type" value="Genomic_DNA"/>
</dbReference>
<comment type="caution">
    <text evidence="1">The sequence shown here is derived from an EMBL/GenBank/DDBJ whole genome shotgun (WGS) entry which is preliminary data.</text>
</comment>
<dbReference type="Pfam" id="PF05704">
    <property type="entry name" value="Caps_synth"/>
    <property type="match status" value="1"/>
</dbReference>
<name>A0A9D1MTB0_9PROT</name>
<proteinExistence type="predicted"/>
<dbReference type="Proteomes" id="UP000824142">
    <property type="component" value="Unassembled WGS sequence"/>
</dbReference>